<evidence type="ECO:0000256" key="1">
    <source>
        <dbReference type="ARBA" id="ARBA00022574"/>
    </source>
</evidence>
<protein>
    <submittedName>
        <fullName evidence="6">Tetratricopeptide repeat protein</fullName>
    </submittedName>
</protein>
<dbReference type="SUPFAM" id="SSF50998">
    <property type="entry name" value="Quinoprotein alcohol dehydrogenase-like"/>
    <property type="match status" value="1"/>
</dbReference>
<dbReference type="EMBL" id="CP035758">
    <property type="protein sequence ID" value="QBD75322.1"/>
    <property type="molecule type" value="Genomic_DNA"/>
</dbReference>
<dbReference type="PROSITE" id="PS50082">
    <property type="entry name" value="WD_REPEATS_2"/>
    <property type="match status" value="9"/>
</dbReference>
<dbReference type="OrthoDB" id="134579at2"/>
<dbReference type="InterPro" id="IPR020472">
    <property type="entry name" value="WD40_PAC1"/>
</dbReference>
<dbReference type="KEGG" id="kbs:EPA93_04635"/>
<dbReference type="SUPFAM" id="SSF50978">
    <property type="entry name" value="WD40 repeat-like"/>
    <property type="match status" value="1"/>
</dbReference>
<proteinExistence type="predicted"/>
<dbReference type="PROSITE" id="PS50294">
    <property type="entry name" value="WD_REPEATS_REGION"/>
    <property type="match status" value="4"/>
</dbReference>
<feature type="repeat" description="WD" evidence="3">
    <location>
        <begin position="668"/>
        <end position="709"/>
    </location>
</feature>
<organism evidence="6 7">
    <name type="scientific">Ktedonosporobacter rubrisoli</name>
    <dbReference type="NCBI Taxonomy" id="2509675"/>
    <lineage>
        <taxon>Bacteria</taxon>
        <taxon>Bacillati</taxon>
        <taxon>Chloroflexota</taxon>
        <taxon>Ktedonobacteria</taxon>
        <taxon>Ktedonobacterales</taxon>
        <taxon>Ktedonosporobacteraceae</taxon>
        <taxon>Ktedonosporobacter</taxon>
    </lineage>
</organism>
<feature type="repeat" description="WD" evidence="3">
    <location>
        <begin position="1132"/>
        <end position="1166"/>
    </location>
</feature>
<name>A0A4P6JK37_KTERU</name>
<accession>A0A4P6JK37</accession>
<dbReference type="InterPro" id="IPR000719">
    <property type="entry name" value="Prot_kinase_dom"/>
</dbReference>
<dbReference type="PANTHER" id="PTHR19848">
    <property type="entry name" value="WD40 REPEAT PROTEIN"/>
    <property type="match status" value="1"/>
</dbReference>
<dbReference type="SMART" id="SM00320">
    <property type="entry name" value="WD40"/>
    <property type="match status" value="11"/>
</dbReference>
<feature type="repeat" description="WD" evidence="3">
    <location>
        <begin position="963"/>
        <end position="1004"/>
    </location>
</feature>
<dbReference type="GO" id="GO:0005524">
    <property type="term" value="F:ATP binding"/>
    <property type="evidence" value="ECO:0007669"/>
    <property type="project" value="InterPro"/>
</dbReference>
<dbReference type="InterPro" id="IPR036322">
    <property type="entry name" value="WD40_repeat_dom_sf"/>
</dbReference>
<feature type="region of interest" description="Disordered" evidence="4">
    <location>
        <begin position="506"/>
        <end position="529"/>
    </location>
</feature>
<evidence type="ECO:0000313" key="6">
    <source>
        <dbReference type="EMBL" id="QBD75322.1"/>
    </source>
</evidence>
<dbReference type="SMART" id="SM00220">
    <property type="entry name" value="S_TKc"/>
    <property type="match status" value="1"/>
</dbReference>
<dbReference type="RefSeq" id="WP_129885921.1">
    <property type="nucleotide sequence ID" value="NZ_CP035758.1"/>
</dbReference>
<keyword evidence="1 3" id="KW-0853">WD repeat</keyword>
<feature type="compositionally biased region" description="Low complexity" evidence="4">
    <location>
        <begin position="330"/>
        <end position="344"/>
    </location>
</feature>
<feature type="region of interest" description="Disordered" evidence="4">
    <location>
        <begin position="330"/>
        <end position="352"/>
    </location>
</feature>
<gene>
    <name evidence="6" type="ORF">EPA93_04635</name>
</gene>
<feature type="repeat" description="WD" evidence="3">
    <location>
        <begin position="922"/>
        <end position="963"/>
    </location>
</feature>
<dbReference type="InterPro" id="IPR015943">
    <property type="entry name" value="WD40/YVTN_repeat-like_dom_sf"/>
</dbReference>
<evidence type="ECO:0000256" key="2">
    <source>
        <dbReference type="ARBA" id="ARBA00022737"/>
    </source>
</evidence>
<dbReference type="PANTHER" id="PTHR19848:SF8">
    <property type="entry name" value="F-BOX AND WD REPEAT DOMAIN CONTAINING 7"/>
    <property type="match status" value="1"/>
</dbReference>
<feature type="repeat" description="WD" evidence="3">
    <location>
        <begin position="1048"/>
        <end position="1089"/>
    </location>
</feature>
<dbReference type="CDD" id="cd00200">
    <property type="entry name" value="WD40"/>
    <property type="match status" value="1"/>
</dbReference>
<dbReference type="PROSITE" id="PS00678">
    <property type="entry name" value="WD_REPEATS_1"/>
    <property type="match status" value="4"/>
</dbReference>
<dbReference type="PROSITE" id="PS00108">
    <property type="entry name" value="PROTEIN_KINASE_ST"/>
    <property type="match status" value="1"/>
</dbReference>
<dbReference type="InterPro" id="IPR001680">
    <property type="entry name" value="WD40_rpt"/>
</dbReference>
<dbReference type="AlphaFoldDB" id="A0A4P6JK37"/>
<dbReference type="PROSITE" id="PS50011">
    <property type="entry name" value="PROTEIN_KINASE_DOM"/>
    <property type="match status" value="1"/>
</dbReference>
<dbReference type="CDD" id="cd14014">
    <property type="entry name" value="STKc_PknB_like"/>
    <property type="match status" value="1"/>
</dbReference>
<dbReference type="GO" id="GO:0004672">
    <property type="term" value="F:protein kinase activity"/>
    <property type="evidence" value="ECO:0007669"/>
    <property type="project" value="InterPro"/>
</dbReference>
<dbReference type="Pfam" id="PF00400">
    <property type="entry name" value="WD40"/>
    <property type="match status" value="7"/>
</dbReference>
<sequence length="1268" mass="139634">MKDDLDSQIPADWQRGDRILTHHEIMYALGEGRKGVVYKVHHHGWGVDLAARALKADLLAEPGMRESFLHEIQSWVQLGLHPNIVQCYYVQTLKTGPWIFTEYVDGGSLAEWIRNHRLYAGGQQQALEHILDVAIQFAWGLHAAHEQGLLHLDVKPANVLLTAERVVKVTDFCLARLPVISGERKSSGKAQKEQIGTRAYCSPEQAAKRTLSRKADMWSWAVSILHLFAGNVTWQRGAAARNVLEDYLQQGLVHPSIPLMPDALASLLRQCLQERVEARPASMLEVANRLLDIYKHVVGSAYFGSYLSPFAFLADHLNNRAVALTDLEAPAAEPQAAPTDDPATSENASPAAHVGRVAIAPASRQTTYASSRQMWQQALEADPNHIEAYYNLGLLSWRQAGQSDEALIQHLSGVAIPEYKRGQLGCMLAQIYLEQDNPTAALTLLKDIDEQFPENAGVQRLLEIAQHYMKLRREHLRALRSEAESFIDVSRDGKFALSLERYVQPAHPEPAQGGERSPALSPSGSSRPNRSAEFALGIWNVEMGRKLHKVSVHSQSLPGSISPDGRFVLYPHQSGMLRLWKIATGRDLRILPTSGFWAASWSYDGRLLLISDADGAAQLWEVEKGQCLATLDWQGKAMGLSGDGSLAAGYAEEGIVLWEVSTASIRDHLPETAQVTALDLSSSGDLLFVANAQGELKLWDVAAGQCLQCIQVSGQIQAISLSSCGKWACSRDERGITRLWELASGRCLRTFAPGWSGKMLDDDFIALLGSEIMLIRRLYAMTFAGTLQLARLTVSAEAARVEMQARSLLYQAGMALCNSQFAEALKALQTVRALPGYERSPAYIEAWQQLARFCQRRSLLTHRLLQTLDERGPSSALDHSGSIKAACLSSDGQLAFSMRMDNEIHIWDMKKGKKIKTCVHDEMGHWDSKLALSLSGNGQLFLSSREDGNLRLWHVKSGQCLQTIGDAEKVLAISLSFEGRFAFAGHADGTLSLWETSRGLLVHKMQGFHYGPALSVYVSSDGRLAISGGEDSCVYLWDVAAGSCLCVLPGHRGAITSVYLSFDGSLAVSGSTDGTIRVWRTADAECLAILRGHEGSVTSVCLSFDKRIVVSGSSDKTLRIWDVASAECIRVVEGHSDVVTAVSLSADRRLVLSGSADGAMKLWELDWELEAHDLMPWDDTALPYLSTFLTLHTPYAGELSAERQPTQQELLKCCQRQGKPIWNEKDFQRLIWSLQYAGYGWLRPEGVRRKLGALTAGWQGLLANPGPD</sequence>
<dbReference type="Gene3D" id="1.10.510.10">
    <property type="entry name" value="Transferase(Phosphotransferase) domain 1"/>
    <property type="match status" value="1"/>
</dbReference>
<keyword evidence="2" id="KW-0677">Repeat</keyword>
<dbReference type="InterPro" id="IPR011009">
    <property type="entry name" value="Kinase-like_dom_sf"/>
</dbReference>
<dbReference type="Gene3D" id="1.25.40.10">
    <property type="entry name" value="Tetratricopeptide repeat domain"/>
    <property type="match status" value="1"/>
</dbReference>
<dbReference type="PRINTS" id="PR00320">
    <property type="entry name" value="GPROTEINBRPT"/>
</dbReference>
<dbReference type="InterPro" id="IPR008271">
    <property type="entry name" value="Ser/Thr_kinase_AS"/>
</dbReference>
<feature type="repeat" description="WD" evidence="3">
    <location>
        <begin position="600"/>
        <end position="630"/>
    </location>
</feature>
<dbReference type="SUPFAM" id="SSF56112">
    <property type="entry name" value="Protein kinase-like (PK-like)"/>
    <property type="match status" value="1"/>
</dbReference>
<dbReference type="InterPro" id="IPR011990">
    <property type="entry name" value="TPR-like_helical_dom_sf"/>
</dbReference>
<dbReference type="Proteomes" id="UP000290365">
    <property type="component" value="Chromosome"/>
</dbReference>
<evidence type="ECO:0000256" key="3">
    <source>
        <dbReference type="PROSITE-ProRule" id="PRU00221"/>
    </source>
</evidence>
<feature type="compositionally biased region" description="Polar residues" evidence="4">
    <location>
        <begin position="520"/>
        <end position="529"/>
    </location>
</feature>
<feature type="domain" description="Protein kinase" evidence="5">
    <location>
        <begin position="23"/>
        <end position="291"/>
    </location>
</feature>
<evidence type="ECO:0000256" key="4">
    <source>
        <dbReference type="SAM" id="MobiDB-lite"/>
    </source>
</evidence>
<feature type="repeat" description="WD" evidence="3">
    <location>
        <begin position="1006"/>
        <end position="1047"/>
    </location>
</feature>
<dbReference type="Pfam" id="PF00069">
    <property type="entry name" value="Pkinase"/>
    <property type="match status" value="1"/>
</dbReference>
<evidence type="ECO:0000313" key="7">
    <source>
        <dbReference type="Proteomes" id="UP000290365"/>
    </source>
</evidence>
<dbReference type="InterPro" id="IPR011047">
    <property type="entry name" value="Quinoprotein_ADH-like_sf"/>
</dbReference>
<feature type="repeat" description="WD" evidence="3">
    <location>
        <begin position="1090"/>
        <end position="1131"/>
    </location>
</feature>
<evidence type="ECO:0000259" key="5">
    <source>
        <dbReference type="PROSITE" id="PS50011"/>
    </source>
</evidence>
<dbReference type="SUPFAM" id="SSF48452">
    <property type="entry name" value="TPR-like"/>
    <property type="match status" value="1"/>
</dbReference>
<dbReference type="Gene3D" id="2.130.10.10">
    <property type="entry name" value="YVTN repeat-like/Quinoprotein amine dehydrogenase"/>
    <property type="match status" value="4"/>
</dbReference>
<keyword evidence="7" id="KW-1185">Reference proteome</keyword>
<feature type="repeat" description="WD" evidence="3">
    <location>
        <begin position="876"/>
        <end position="917"/>
    </location>
</feature>
<reference evidence="6 7" key="1">
    <citation type="submission" date="2019-01" db="EMBL/GenBank/DDBJ databases">
        <title>Ktedonosporobacter rubrisoli SCAWS-G2.</title>
        <authorList>
            <person name="Huang Y."/>
            <person name="Yan B."/>
        </authorList>
    </citation>
    <scope>NUCLEOTIDE SEQUENCE [LARGE SCALE GENOMIC DNA]</scope>
    <source>
        <strain evidence="6 7">SCAWS-G2</strain>
    </source>
</reference>
<dbReference type="Pfam" id="PF13431">
    <property type="entry name" value="TPR_17"/>
    <property type="match status" value="1"/>
</dbReference>
<dbReference type="InterPro" id="IPR019775">
    <property type="entry name" value="WD40_repeat_CS"/>
</dbReference>